<comment type="subcellular location">
    <subcellularLocation>
        <location evidence="1">Cell envelope</location>
    </subcellularLocation>
</comment>
<accession>A0A1X7AJZ9</accession>
<dbReference type="GO" id="GO:1904680">
    <property type="term" value="F:peptide transmembrane transporter activity"/>
    <property type="evidence" value="ECO:0007669"/>
    <property type="project" value="TreeGrafter"/>
</dbReference>
<feature type="domain" description="Solute-binding protein family 5" evidence="5">
    <location>
        <begin position="68"/>
        <end position="439"/>
    </location>
</feature>
<dbReference type="PANTHER" id="PTHR30290:SF10">
    <property type="entry name" value="PERIPLASMIC OLIGOPEPTIDE-BINDING PROTEIN-RELATED"/>
    <property type="match status" value="1"/>
</dbReference>
<dbReference type="InterPro" id="IPR000914">
    <property type="entry name" value="SBP_5_dom"/>
</dbReference>
<proteinExistence type="inferred from homology"/>
<dbReference type="AlphaFoldDB" id="A0A1X7AJZ9"/>
<reference evidence="6 7" key="1">
    <citation type="submission" date="2017-03" db="EMBL/GenBank/DDBJ databases">
        <authorList>
            <person name="Afonso C.L."/>
            <person name="Miller P.J."/>
            <person name="Scott M.A."/>
            <person name="Spackman E."/>
            <person name="Goraichik I."/>
            <person name="Dimitrov K.M."/>
            <person name="Suarez D.L."/>
            <person name="Swayne D.E."/>
        </authorList>
    </citation>
    <scope>NUCLEOTIDE SEQUENCE [LARGE SCALE GENOMIC DNA]</scope>
    <source>
        <strain evidence="6">SB41UT1</strain>
    </source>
</reference>
<dbReference type="InterPro" id="IPR030678">
    <property type="entry name" value="Peptide/Ni-bd"/>
</dbReference>
<evidence type="ECO:0000256" key="1">
    <source>
        <dbReference type="ARBA" id="ARBA00004196"/>
    </source>
</evidence>
<gene>
    <name evidence="6" type="primary">ygiS</name>
    <name evidence="6" type="ORF">EHSB41UT_02411</name>
</gene>
<dbReference type="EMBL" id="FWPT01000005">
    <property type="protein sequence ID" value="SMA47419.1"/>
    <property type="molecule type" value="Genomic_DNA"/>
</dbReference>
<dbReference type="PANTHER" id="PTHR30290">
    <property type="entry name" value="PERIPLASMIC BINDING COMPONENT OF ABC TRANSPORTER"/>
    <property type="match status" value="1"/>
</dbReference>
<keyword evidence="7" id="KW-1185">Reference proteome</keyword>
<dbReference type="GO" id="GO:0015833">
    <property type="term" value="P:peptide transport"/>
    <property type="evidence" value="ECO:0007669"/>
    <property type="project" value="TreeGrafter"/>
</dbReference>
<dbReference type="GO" id="GO:0030288">
    <property type="term" value="C:outer membrane-bounded periplasmic space"/>
    <property type="evidence" value="ECO:0007669"/>
    <property type="project" value="TreeGrafter"/>
</dbReference>
<dbReference type="CDD" id="cd08504">
    <property type="entry name" value="PBP2_OppA"/>
    <property type="match status" value="1"/>
</dbReference>
<name>A0A1X7AJZ9_9GAMM</name>
<evidence type="ECO:0000256" key="2">
    <source>
        <dbReference type="ARBA" id="ARBA00005695"/>
    </source>
</evidence>
<dbReference type="Proteomes" id="UP000196573">
    <property type="component" value="Unassembled WGS sequence"/>
</dbReference>
<dbReference type="SUPFAM" id="SSF53850">
    <property type="entry name" value="Periplasmic binding protein-like II"/>
    <property type="match status" value="1"/>
</dbReference>
<comment type="similarity">
    <text evidence="2">Belongs to the bacterial solute-binding protein 5 family.</text>
</comment>
<dbReference type="Gene3D" id="3.90.76.10">
    <property type="entry name" value="Dipeptide-binding Protein, Domain 1"/>
    <property type="match status" value="1"/>
</dbReference>
<protein>
    <submittedName>
        <fullName evidence="6">Putative binding protein YgiS</fullName>
    </submittedName>
</protein>
<dbReference type="Gene3D" id="3.10.105.10">
    <property type="entry name" value="Dipeptide-binding Protein, Domain 3"/>
    <property type="match status" value="1"/>
</dbReference>
<dbReference type="InterPro" id="IPR039424">
    <property type="entry name" value="SBP_5"/>
</dbReference>
<keyword evidence="3" id="KW-0813">Transport</keyword>
<sequence>MLHGFRWIGLLPFLIFTSLAWSKDQVIHMGQLSDPHTLNPFQVQTSDSAFISNNIFESLVVVDADGNIIPGQAESWRLENNGQRLVFTLRKGLKWSDGTPLVAEDFVAGLRYMADPSNAFMMASKLKMMRLVNADAVLKGEKPPSALGVSAPDAQTVVMELESPVNFALSLLSTTAFPLPRQVVSKFSETWSRPEHIVVNGAYLPEKWVINEKLELVRNDHYWAADQVGIYRAVLYPLAPDTELKHYEAGQLDMTRSVVSNRSQWLKKKFAGELRIQPMPGTYFYLFNLDNPDLKESSLRQSLAFAIDRTLITDRLLGLGQQPSRWFAPAESVNQPGVESPLDAGRKALLKEGRAAGQLPDKLEILYNTMDSHRQIALAVADMWKRNIGLNVGLRNMEWNALSDELNKKQFAIARMGWAMGDPDPCFLYIMFTSGSPMNQTGYKSAEYDRAFNHACYQTNPQLRQQSILKLEELLARDMPAIPLYNYTDVRLVKPYVKGFPESGQYPYFRIQDLWLEK</sequence>
<dbReference type="GO" id="GO:0043190">
    <property type="term" value="C:ATP-binding cassette (ABC) transporter complex"/>
    <property type="evidence" value="ECO:0007669"/>
    <property type="project" value="InterPro"/>
</dbReference>
<organism evidence="6 7">
    <name type="scientific">Parendozoicomonas haliclonae</name>
    <dbReference type="NCBI Taxonomy" id="1960125"/>
    <lineage>
        <taxon>Bacteria</taxon>
        <taxon>Pseudomonadati</taxon>
        <taxon>Pseudomonadota</taxon>
        <taxon>Gammaproteobacteria</taxon>
        <taxon>Oceanospirillales</taxon>
        <taxon>Endozoicomonadaceae</taxon>
        <taxon>Parendozoicomonas</taxon>
    </lineage>
</organism>
<keyword evidence="4" id="KW-0732">Signal</keyword>
<evidence type="ECO:0000259" key="5">
    <source>
        <dbReference type="Pfam" id="PF00496"/>
    </source>
</evidence>
<dbReference type="PIRSF" id="PIRSF002741">
    <property type="entry name" value="MppA"/>
    <property type="match status" value="1"/>
</dbReference>
<evidence type="ECO:0000313" key="6">
    <source>
        <dbReference type="EMBL" id="SMA47419.1"/>
    </source>
</evidence>
<dbReference type="Gene3D" id="3.40.190.10">
    <property type="entry name" value="Periplasmic binding protein-like II"/>
    <property type="match status" value="1"/>
</dbReference>
<dbReference type="Pfam" id="PF00496">
    <property type="entry name" value="SBP_bac_5"/>
    <property type="match status" value="1"/>
</dbReference>
<evidence type="ECO:0000313" key="7">
    <source>
        <dbReference type="Proteomes" id="UP000196573"/>
    </source>
</evidence>
<evidence type="ECO:0000256" key="3">
    <source>
        <dbReference type="ARBA" id="ARBA00022448"/>
    </source>
</evidence>
<evidence type="ECO:0000256" key="4">
    <source>
        <dbReference type="ARBA" id="ARBA00022729"/>
    </source>
</evidence>